<reference evidence="1 2" key="1">
    <citation type="submission" date="2017-05" db="EMBL/GenBank/DDBJ databases">
        <authorList>
            <person name="Varghese N."/>
            <person name="Submissions S."/>
        </authorList>
    </citation>
    <scope>NUCLEOTIDE SEQUENCE [LARGE SCALE GENOMIC DNA]</scope>
    <source>
        <strain evidence="1 2">MACB1020</strain>
    </source>
</reference>
<dbReference type="Proteomes" id="UP000196803">
    <property type="component" value="Unassembled WGS sequence"/>
</dbReference>
<gene>
    <name evidence="1" type="ORF">SAMN05216240_0253</name>
</gene>
<protein>
    <submittedName>
        <fullName evidence="1">Uncharacterized protein</fullName>
    </submittedName>
</protein>
<name>A0ABY1S5Q8_CALBS</name>
<accession>A0ABY1S5Q8</accession>
<organism evidence="1 2">
    <name type="scientific">Caldicellulosiruptor bescii</name>
    <name type="common">Anaerocellum thermophilum</name>
    <dbReference type="NCBI Taxonomy" id="31899"/>
    <lineage>
        <taxon>Bacteria</taxon>
        <taxon>Bacillati</taxon>
        <taxon>Bacillota</taxon>
        <taxon>Bacillota incertae sedis</taxon>
        <taxon>Caldicellulosiruptorales</taxon>
        <taxon>Caldicellulosiruptoraceae</taxon>
        <taxon>Caldicellulosiruptor</taxon>
    </lineage>
</organism>
<keyword evidence="2" id="KW-1185">Reference proteome</keyword>
<proteinExistence type="predicted"/>
<evidence type="ECO:0000313" key="1">
    <source>
        <dbReference type="EMBL" id="SMR91098.1"/>
    </source>
</evidence>
<comment type="caution">
    <text evidence="1">The sequence shown here is derived from an EMBL/GenBank/DDBJ whole genome shotgun (WGS) entry which is preliminary data.</text>
</comment>
<sequence>MVFKSDKNLIYLVTGKVKKNDLGMGIYICE</sequence>
<dbReference type="EMBL" id="FXXC01000001">
    <property type="protein sequence ID" value="SMR91098.1"/>
    <property type="molecule type" value="Genomic_DNA"/>
</dbReference>
<evidence type="ECO:0000313" key="2">
    <source>
        <dbReference type="Proteomes" id="UP000196803"/>
    </source>
</evidence>